<organism evidence="1 2">
    <name type="scientific">Candidatus Marinarcus aquaticus</name>
    <dbReference type="NCBI Taxonomy" id="2044504"/>
    <lineage>
        <taxon>Bacteria</taxon>
        <taxon>Pseudomonadati</taxon>
        <taxon>Campylobacterota</taxon>
        <taxon>Epsilonproteobacteria</taxon>
        <taxon>Campylobacterales</taxon>
        <taxon>Arcobacteraceae</taxon>
        <taxon>Candidatus Marinarcus</taxon>
    </lineage>
</organism>
<comment type="caution">
    <text evidence="1">The sequence shown here is derived from an EMBL/GenBank/DDBJ whole genome shotgun (WGS) entry which is preliminary data.</text>
</comment>
<evidence type="ECO:0008006" key="3">
    <source>
        <dbReference type="Google" id="ProtNLM"/>
    </source>
</evidence>
<keyword evidence="2" id="KW-1185">Reference proteome</keyword>
<gene>
    <name evidence="1" type="ORF">CRV04_10730</name>
</gene>
<dbReference type="AlphaFoldDB" id="A0A4Q0XPK3"/>
<evidence type="ECO:0000313" key="1">
    <source>
        <dbReference type="EMBL" id="RXJ55304.1"/>
    </source>
</evidence>
<name>A0A4Q0XPK3_9BACT</name>
<proteinExistence type="predicted"/>
<dbReference type="Proteomes" id="UP000290657">
    <property type="component" value="Unassembled WGS sequence"/>
</dbReference>
<accession>A0A4Q0XPK3</accession>
<protein>
    <recommendedName>
        <fullName evidence="3">Protein kinase domain-containing protein</fullName>
    </recommendedName>
</protein>
<evidence type="ECO:0000313" key="2">
    <source>
        <dbReference type="Proteomes" id="UP000290657"/>
    </source>
</evidence>
<dbReference type="EMBL" id="PDKN01000008">
    <property type="protein sequence ID" value="RXJ55304.1"/>
    <property type="molecule type" value="Genomic_DNA"/>
</dbReference>
<dbReference type="Pfam" id="PF10707">
    <property type="entry name" value="YrbL-PhoP_reg"/>
    <property type="match status" value="1"/>
</dbReference>
<reference evidence="1 2" key="1">
    <citation type="submission" date="2017-10" db="EMBL/GenBank/DDBJ databases">
        <title>Genomics of the genus Arcobacter.</title>
        <authorList>
            <person name="Perez-Cataluna A."/>
            <person name="Figueras M.J."/>
        </authorList>
    </citation>
    <scope>NUCLEOTIDE SEQUENCE [LARGE SCALE GENOMIC DNA]</scope>
    <source>
        <strain evidence="1 2">CECT 8987</strain>
    </source>
</reference>
<sequence length="188" mass="22529">MLILKDEDFVGKGNERACYVHPEDRNKAIKITYEGNNRKISKQTQLETKYYQELIKRGMNDWKHLPEYFGEVETNKGKGFVVELVRDYDGEVSKTFAYYLEKDGVKAYQKELEEYREYFVKNSIIFNYGMMPKNILLRKNSESDCDLVLIDGLGDVSHFTLPNKIPYFARRRINRRWMKFVRKYLLKY</sequence>
<dbReference type="InterPro" id="IPR019647">
    <property type="entry name" value="PhoP_reg_network_YrbL"/>
</dbReference>
<dbReference type="OrthoDB" id="5421848at2"/>
<dbReference type="RefSeq" id="WP_128996850.1">
    <property type="nucleotide sequence ID" value="NZ_PDKN01000008.1"/>
</dbReference>